<feature type="compositionally biased region" description="Low complexity" evidence="5">
    <location>
        <begin position="510"/>
        <end position="541"/>
    </location>
</feature>
<reference evidence="9" key="1">
    <citation type="journal article" date="2016" name="Nat. Commun.">
        <title>The Gonium pectorale genome demonstrates co-option of cell cycle regulation during the evolution of multicellularity.</title>
        <authorList>
            <person name="Hanschen E.R."/>
            <person name="Marriage T.N."/>
            <person name="Ferris P.J."/>
            <person name="Hamaji T."/>
            <person name="Toyoda A."/>
            <person name="Fujiyama A."/>
            <person name="Neme R."/>
            <person name="Noguchi H."/>
            <person name="Minakuchi Y."/>
            <person name="Suzuki M."/>
            <person name="Kawai-Toyooka H."/>
            <person name="Smith D.R."/>
            <person name="Sparks H."/>
            <person name="Anderson J."/>
            <person name="Bakaric R."/>
            <person name="Luria V."/>
            <person name="Karger A."/>
            <person name="Kirschner M.W."/>
            <person name="Durand P.M."/>
            <person name="Michod R.E."/>
            <person name="Nozaki H."/>
            <person name="Olson B.J."/>
        </authorList>
    </citation>
    <scope>NUCLEOTIDE SEQUENCE [LARGE SCALE GENOMIC DNA]</scope>
    <source>
        <strain evidence="9">NIES-2863</strain>
    </source>
</reference>
<organism evidence="8 9">
    <name type="scientific">Gonium pectorale</name>
    <name type="common">Green alga</name>
    <dbReference type="NCBI Taxonomy" id="33097"/>
    <lineage>
        <taxon>Eukaryota</taxon>
        <taxon>Viridiplantae</taxon>
        <taxon>Chlorophyta</taxon>
        <taxon>core chlorophytes</taxon>
        <taxon>Chlorophyceae</taxon>
        <taxon>CS clade</taxon>
        <taxon>Chlamydomonadales</taxon>
        <taxon>Volvocaceae</taxon>
        <taxon>Gonium</taxon>
    </lineage>
</organism>
<dbReference type="InterPro" id="IPR030700">
    <property type="entry name" value="N-end_Aminoacyl_Trfase"/>
</dbReference>
<sequence>MPVKSLTVYQYQDLIDQGWRRSGTYLYKPVLEHTCCKAYTIRLDATQFAPDKGQRRLLRKWRAFLAGQVESSQFNAEAGDEQDTPMEDVEPQATAGSAQEGPPASNRRGQQQHQPGRQLHIRATQSPPARATAPVLEGAVTVAGAEGRVPKPVAGAGWRERAMPLLDRVLAAALSAAVAGGALPPSDYPAPSVRLVTDKQRHALPADVHFTSAAAFALAAAAARQGKGGGGPTGAPAAKAAEAEPPAVRAADVHAAMDASPGAAVAARSAEGETQTAAATGAKPGAKQCRRKAASPQDGPLRAQHLAETLAQHFNAILIGSGGRGGTEEASGGQAAAGAAAPPAGGPAMEIDGGAAAPGQAGPVRGEVAASGRDAAASLLALCAAEAYAASGHINLRARPSGAESGQGPTGAARRDAGAPVGGTGAGVAPGCTGDGGAERRRSGGGGVSVPGDVAAHGGAAGAAADGAGGSRSGGSSTKSTKSIKSTKSSKRPHTDGGCGGSAQAGRTGAAGAELSAGGSRGGASAAALAPPAAPARGGAAGAAADPAEALAVPTGRLEVRLVPSEFSEEEYRLYERYQVVQHHDDPEELSREAFKRFLVESPLRPVGRAQDPGAPADCGYGSFHQQYWLDGKLIAVGVVDVLPRCLSSVYLFWDPELPSLALGRFTALQEIRWVLQHVAASPSLRYYYMGFYIHTCPKMRYKADYRPSDLLCPRRKVWVRITPELLRAVEQQPYLELSAQPGALCQPNLAAPPGDPAAAAAAGAPAAGPEQPAGQGLQAGAAGGAGGGGKGGGGAGGVGDTLLLLPGRWARQGPVRFEAVRRAKLFAEETLQMLEEHIAEWRAAVGWTAPQLVYQL</sequence>
<evidence type="ECO:0000256" key="1">
    <source>
        <dbReference type="ARBA" id="ARBA00009991"/>
    </source>
</evidence>
<feature type="region of interest" description="Disordered" evidence="5">
    <location>
        <begin position="264"/>
        <end position="300"/>
    </location>
</feature>
<feature type="domain" description="N-end rule aminoacyl transferase C-terminal" evidence="7">
    <location>
        <begin position="570"/>
        <end position="713"/>
    </location>
</feature>
<dbReference type="EMBL" id="LSYV01000037">
    <property type="protein sequence ID" value="KXZ47297.1"/>
    <property type="molecule type" value="Genomic_DNA"/>
</dbReference>
<comment type="similarity">
    <text evidence="1">Belongs to the R-transferase family.</text>
</comment>
<dbReference type="InterPro" id="IPR016181">
    <property type="entry name" value="Acyl_CoA_acyltransferase"/>
</dbReference>
<proteinExistence type="inferred from homology"/>
<feature type="compositionally biased region" description="Low complexity" evidence="5">
    <location>
        <begin position="450"/>
        <end position="466"/>
    </location>
</feature>
<feature type="compositionally biased region" description="Low complexity" evidence="5">
    <location>
        <begin position="757"/>
        <end position="781"/>
    </location>
</feature>
<evidence type="ECO:0000256" key="5">
    <source>
        <dbReference type="SAM" id="MobiDB-lite"/>
    </source>
</evidence>
<feature type="region of interest" description="Disordered" evidence="5">
    <location>
        <begin position="756"/>
        <end position="794"/>
    </location>
</feature>
<evidence type="ECO:0000256" key="2">
    <source>
        <dbReference type="ARBA" id="ARBA00012025"/>
    </source>
</evidence>
<keyword evidence="4" id="KW-0012">Acyltransferase</keyword>
<feature type="compositionally biased region" description="Acidic residues" evidence="5">
    <location>
        <begin position="78"/>
        <end position="90"/>
    </location>
</feature>
<dbReference type="Proteomes" id="UP000075714">
    <property type="component" value="Unassembled WGS sequence"/>
</dbReference>
<keyword evidence="3" id="KW-0808">Transferase</keyword>
<feature type="compositionally biased region" description="Low complexity" evidence="5">
    <location>
        <begin position="107"/>
        <end position="118"/>
    </location>
</feature>
<dbReference type="STRING" id="33097.A0A150GBR6"/>
<dbReference type="OrthoDB" id="74183at2759"/>
<feature type="compositionally biased region" description="Gly residues" evidence="5">
    <location>
        <begin position="782"/>
        <end position="794"/>
    </location>
</feature>
<comment type="caution">
    <text evidence="8">The sequence shown here is derived from an EMBL/GenBank/DDBJ whole genome shotgun (WGS) entry which is preliminary data.</text>
</comment>
<gene>
    <name evidence="8" type="ORF">GPECTOR_36g23</name>
</gene>
<evidence type="ECO:0000259" key="6">
    <source>
        <dbReference type="Pfam" id="PF04376"/>
    </source>
</evidence>
<evidence type="ECO:0000313" key="8">
    <source>
        <dbReference type="EMBL" id="KXZ47297.1"/>
    </source>
</evidence>
<name>A0A150GBR6_GONPE</name>
<feature type="region of interest" description="Disordered" evidence="5">
    <location>
        <begin position="322"/>
        <end position="366"/>
    </location>
</feature>
<evidence type="ECO:0000313" key="9">
    <source>
        <dbReference type="Proteomes" id="UP000075714"/>
    </source>
</evidence>
<accession>A0A150GBR6</accession>
<dbReference type="PANTHER" id="PTHR21367">
    <property type="entry name" value="ARGININE-TRNA-PROTEIN TRANSFERASE 1"/>
    <property type="match status" value="1"/>
</dbReference>
<dbReference type="InterPro" id="IPR007472">
    <property type="entry name" value="N-end_Aminoacyl_Trfase_C"/>
</dbReference>
<dbReference type="AlphaFoldDB" id="A0A150GBR6"/>
<dbReference type="Pfam" id="PF04377">
    <property type="entry name" value="ATE_C"/>
    <property type="match status" value="1"/>
</dbReference>
<evidence type="ECO:0000256" key="4">
    <source>
        <dbReference type="ARBA" id="ARBA00023315"/>
    </source>
</evidence>
<dbReference type="EC" id="2.3.2.8" evidence="2"/>
<feature type="compositionally biased region" description="Low complexity" evidence="5">
    <location>
        <begin position="474"/>
        <end position="487"/>
    </location>
</feature>
<feature type="compositionally biased region" description="Low complexity" evidence="5">
    <location>
        <begin position="328"/>
        <end position="363"/>
    </location>
</feature>
<dbReference type="InterPro" id="IPR007471">
    <property type="entry name" value="N-end_Aminoacyl_Trfase_N"/>
</dbReference>
<feature type="compositionally biased region" description="Gly residues" evidence="5">
    <location>
        <begin position="420"/>
        <end position="436"/>
    </location>
</feature>
<protein>
    <recommendedName>
        <fullName evidence="2">arginyltransferase</fullName>
        <ecNumber evidence="2">2.3.2.8</ecNumber>
    </recommendedName>
</protein>
<keyword evidence="9" id="KW-1185">Reference proteome</keyword>
<feature type="region of interest" description="Disordered" evidence="5">
    <location>
        <begin position="72"/>
        <end position="118"/>
    </location>
</feature>
<dbReference type="GO" id="GO:0004057">
    <property type="term" value="F:arginyl-tRNA--protein transferase activity"/>
    <property type="evidence" value="ECO:0007669"/>
    <property type="project" value="UniProtKB-EC"/>
</dbReference>
<feature type="region of interest" description="Disordered" evidence="5">
    <location>
        <begin position="399"/>
        <end position="541"/>
    </location>
</feature>
<evidence type="ECO:0000259" key="7">
    <source>
        <dbReference type="Pfam" id="PF04377"/>
    </source>
</evidence>
<dbReference type="SUPFAM" id="SSF55729">
    <property type="entry name" value="Acyl-CoA N-acyltransferases (Nat)"/>
    <property type="match status" value="1"/>
</dbReference>
<dbReference type="Pfam" id="PF04376">
    <property type="entry name" value="ATE_N"/>
    <property type="match status" value="1"/>
</dbReference>
<dbReference type="PANTHER" id="PTHR21367:SF1">
    <property type="entry name" value="ARGINYL-TRNA--PROTEIN TRANSFERASE 1"/>
    <property type="match status" value="1"/>
</dbReference>
<feature type="domain" description="N-end aminoacyl transferase N-terminal" evidence="6">
    <location>
        <begin position="5"/>
        <end position="56"/>
    </location>
</feature>
<dbReference type="GO" id="GO:0005737">
    <property type="term" value="C:cytoplasm"/>
    <property type="evidence" value="ECO:0007669"/>
    <property type="project" value="TreeGrafter"/>
</dbReference>
<evidence type="ECO:0000256" key="3">
    <source>
        <dbReference type="ARBA" id="ARBA00022679"/>
    </source>
</evidence>
<feature type="compositionally biased region" description="Low complexity" evidence="5">
    <location>
        <begin position="264"/>
        <end position="287"/>
    </location>
</feature>